<dbReference type="PANTHER" id="PTHR43421:SF1">
    <property type="entry name" value="METALLOPROTEASE PMBA"/>
    <property type="match status" value="1"/>
</dbReference>
<evidence type="ECO:0000259" key="4">
    <source>
        <dbReference type="Pfam" id="PF19290"/>
    </source>
</evidence>
<dbReference type="InterPro" id="IPR047657">
    <property type="entry name" value="PmbA"/>
</dbReference>
<evidence type="ECO:0000256" key="1">
    <source>
        <dbReference type="ARBA" id="ARBA00005836"/>
    </source>
</evidence>
<dbReference type="InterPro" id="IPR002510">
    <property type="entry name" value="Metalloprtase-TldD/E_N"/>
</dbReference>
<dbReference type="Pfam" id="PF01523">
    <property type="entry name" value="PmbA_TldD_1st"/>
    <property type="match status" value="1"/>
</dbReference>
<dbReference type="InterPro" id="IPR036059">
    <property type="entry name" value="TldD/PmbA_sf"/>
</dbReference>
<proteinExistence type="inferred from homology"/>
<dbReference type="InterPro" id="IPR045569">
    <property type="entry name" value="Metalloprtase-TldD/E_C"/>
</dbReference>
<gene>
    <name evidence="5" type="ORF">NE686_09120</name>
</gene>
<name>A0ABT1S9U6_9FIRM</name>
<dbReference type="SUPFAM" id="SSF111283">
    <property type="entry name" value="Putative modulator of DNA gyrase, PmbA/TldD"/>
    <property type="match status" value="1"/>
</dbReference>
<dbReference type="InterPro" id="IPR035068">
    <property type="entry name" value="TldD/PmbA_N"/>
</dbReference>
<feature type="domain" description="Metalloprotease TldD/E C-terminal" evidence="3">
    <location>
        <begin position="225"/>
        <end position="449"/>
    </location>
</feature>
<keyword evidence="6" id="KW-1185">Reference proteome</keyword>
<dbReference type="RefSeq" id="WP_256311265.1">
    <property type="nucleotide sequence ID" value="NZ_JANGAC010000005.1"/>
</dbReference>
<dbReference type="EMBL" id="JANGAC010000005">
    <property type="protein sequence ID" value="MCQ4923243.1"/>
    <property type="molecule type" value="Genomic_DNA"/>
</dbReference>
<protein>
    <submittedName>
        <fullName evidence="5">TldD/PmbA family protein</fullName>
    </submittedName>
</protein>
<dbReference type="Pfam" id="PF19289">
    <property type="entry name" value="PmbA_TldD_3rd"/>
    <property type="match status" value="1"/>
</dbReference>
<dbReference type="Gene3D" id="3.30.2290.10">
    <property type="entry name" value="PmbA/TldD superfamily"/>
    <property type="match status" value="1"/>
</dbReference>
<comment type="caution">
    <text evidence="5">The sequence shown here is derived from an EMBL/GenBank/DDBJ whole genome shotgun (WGS) entry which is preliminary data.</text>
</comment>
<dbReference type="InterPro" id="IPR045570">
    <property type="entry name" value="Metalloprtase-TldD/E_cen_dom"/>
</dbReference>
<evidence type="ECO:0000313" key="5">
    <source>
        <dbReference type="EMBL" id="MCQ4923243.1"/>
    </source>
</evidence>
<evidence type="ECO:0000313" key="6">
    <source>
        <dbReference type="Proteomes" id="UP001524478"/>
    </source>
</evidence>
<organism evidence="5 6">
    <name type="scientific">Tissierella carlieri</name>
    <dbReference type="NCBI Taxonomy" id="689904"/>
    <lineage>
        <taxon>Bacteria</taxon>
        <taxon>Bacillati</taxon>
        <taxon>Bacillota</taxon>
        <taxon>Tissierellia</taxon>
        <taxon>Tissierellales</taxon>
        <taxon>Tissierellaceae</taxon>
        <taxon>Tissierella</taxon>
    </lineage>
</organism>
<dbReference type="PANTHER" id="PTHR43421">
    <property type="entry name" value="METALLOPROTEASE PMBA"/>
    <property type="match status" value="1"/>
</dbReference>
<feature type="domain" description="Metalloprotease TldD/E central" evidence="4">
    <location>
        <begin position="116"/>
        <end position="191"/>
    </location>
</feature>
<reference evidence="5 6" key="1">
    <citation type="submission" date="2022-06" db="EMBL/GenBank/DDBJ databases">
        <title>Isolation of gut microbiota from human fecal samples.</title>
        <authorList>
            <person name="Pamer E.G."/>
            <person name="Barat B."/>
            <person name="Waligurski E."/>
            <person name="Medina S."/>
            <person name="Paddock L."/>
            <person name="Mostad J."/>
        </authorList>
    </citation>
    <scope>NUCLEOTIDE SEQUENCE [LARGE SCALE GENOMIC DNA]</scope>
    <source>
        <strain evidence="5 6">DFI.7.95</strain>
    </source>
</reference>
<evidence type="ECO:0000259" key="3">
    <source>
        <dbReference type="Pfam" id="PF19289"/>
    </source>
</evidence>
<dbReference type="Proteomes" id="UP001524478">
    <property type="component" value="Unassembled WGS sequence"/>
</dbReference>
<dbReference type="Pfam" id="PF19290">
    <property type="entry name" value="PmbA_TldD_2nd"/>
    <property type="match status" value="1"/>
</dbReference>
<feature type="domain" description="Metalloprotease TldD/E N-terminal" evidence="2">
    <location>
        <begin position="23"/>
        <end position="84"/>
    </location>
</feature>
<comment type="similarity">
    <text evidence="1">Belongs to the peptidase U62 family.</text>
</comment>
<sequence>MERDKLVDTLFRKAKECNIEEIEVYISKGSSIDFSIYEGQLEKYVVAEEENLSLRGIYKGRMGYSYTEKLREDSLGELINNLIQYAENNDNEELEEMSSSILECKKTVHRENLLNRYTEEEKIEYLLDLEKRAYDYDKRVKTIDDCSYQEKIQEVYIRNTKGLEVEDRHTIGIISLSAVAEEGNNMQTGYSNYVFNELSKKYKDKLIEDSVGDAIGMLGAKAIKSGNYKIILRNNVAADMFSYFSPIFLGSTVQKNLSLMKGKLGSKVAVDFFNIVEDPLMENGKYFRTFDDEGTVTYSKHIIENGILKTFLHNNKTAEKDGAKSTGNGFRTSHKSSIGVMSTNMYIEEGDKSLEDMVKSMENGVIITDIHGLHAGINPTSGDFSLSSNGLLVENGKVIRPLTQITMAGNLYTMLKDIKYIGNDTKFSHPSSSYFGSPSIYIGSLTISGK</sequence>
<evidence type="ECO:0000259" key="2">
    <source>
        <dbReference type="Pfam" id="PF01523"/>
    </source>
</evidence>
<accession>A0ABT1S9U6</accession>